<sequence length="299" mass="34906">MTENSNIKDLDYINWLDNSVSEEHIKYYKYSDFTNFKQIGKGAYGNVVRVNWKNYNRLFALKSSINDEHTLEEVVKELYGITKVEGEYQKEEIIYGTPVEYNKLYTECWKYEPNERPNMQEVVLALKAIISPNQNDTIFDNINEKEEPEKHKSVSDLTIDLNNNLINVRSLNINEYESRVIEEPENSFSSASNKAGSSIDDTYYHYKNHSFFKQKSKEIISNIYEKKEIEKCESTSKVIKGTANNDLTNDFESLNIDEFEYKNEVMANFKNSSPSLSNQATELSTEDIYKNQLLIKLEK</sequence>
<proteinExistence type="predicted"/>
<evidence type="ECO:0000313" key="1">
    <source>
        <dbReference type="EMBL" id="CAB5387362.1"/>
    </source>
</evidence>
<accession>A0A915ZRI8</accession>
<evidence type="ECO:0008006" key="3">
    <source>
        <dbReference type="Google" id="ProtNLM"/>
    </source>
</evidence>
<dbReference type="OrthoDB" id="2389398at2759"/>
<reference evidence="1" key="1">
    <citation type="submission" date="2020-05" db="EMBL/GenBank/DDBJ databases">
        <authorList>
            <person name="Rincon C."/>
            <person name="Sanders R I."/>
            <person name="Robbins C."/>
            <person name="Chaturvedi A."/>
        </authorList>
    </citation>
    <scope>NUCLEOTIDE SEQUENCE</scope>
    <source>
        <strain evidence="1">CHB12</strain>
    </source>
</reference>
<dbReference type="Proteomes" id="UP000684084">
    <property type="component" value="Unassembled WGS sequence"/>
</dbReference>
<evidence type="ECO:0000313" key="2">
    <source>
        <dbReference type="Proteomes" id="UP000684084"/>
    </source>
</evidence>
<organism evidence="1 2">
    <name type="scientific">Rhizophagus irregularis</name>
    <dbReference type="NCBI Taxonomy" id="588596"/>
    <lineage>
        <taxon>Eukaryota</taxon>
        <taxon>Fungi</taxon>
        <taxon>Fungi incertae sedis</taxon>
        <taxon>Mucoromycota</taxon>
        <taxon>Glomeromycotina</taxon>
        <taxon>Glomeromycetes</taxon>
        <taxon>Glomerales</taxon>
        <taxon>Glomeraceae</taxon>
        <taxon>Rhizophagus</taxon>
    </lineage>
</organism>
<gene>
    <name evidence="1" type="ORF">CHRIB12_LOCUS20105</name>
</gene>
<dbReference type="EMBL" id="CAGKOT010000058">
    <property type="protein sequence ID" value="CAB5387362.1"/>
    <property type="molecule type" value="Genomic_DNA"/>
</dbReference>
<comment type="caution">
    <text evidence="1">The sequence shown here is derived from an EMBL/GenBank/DDBJ whole genome shotgun (WGS) entry which is preliminary data.</text>
</comment>
<protein>
    <recommendedName>
        <fullName evidence="3">Protein kinase domain-containing protein</fullName>
    </recommendedName>
</protein>
<name>A0A915ZRI8_9GLOM</name>
<dbReference type="AlphaFoldDB" id="A0A915ZRI8"/>